<dbReference type="Gene3D" id="3.40.50.620">
    <property type="entry name" value="HUPs"/>
    <property type="match status" value="2"/>
</dbReference>
<comment type="caution">
    <text evidence="7">The sequence shown here is derived from an EMBL/GenBank/DDBJ whole genome shotgun (WGS) entry which is preliminary data.</text>
</comment>
<dbReference type="Pfam" id="PF01171">
    <property type="entry name" value="ATP_bind_3"/>
    <property type="match status" value="2"/>
</dbReference>
<gene>
    <name evidence="7" type="ORF">NLI96_g5422</name>
</gene>
<feature type="region of interest" description="Disordered" evidence="5">
    <location>
        <begin position="507"/>
        <end position="528"/>
    </location>
</feature>
<keyword evidence="4" id="KW-0067">ATP-binding</keyword>
<evidence type="ECO:0000256" key="5">
    <source>
        <dbReference type="SAM" id="MobiDB-lite"/>
    </source>
</evidence>
<protein>
    <recommendedName>
        <fullName evidence="6">tRNA(Ile)-lysidine/2-thiocytidine synthase N-terminal domain-containing protein</fullName>
    </recommendedName>
</protein>
<evidence type="ECO:0000259" key="6">
    <source>
        <dbReference type="Pfam" id="PF01171"/>
    </source>
</evidence>
<proteinExistence type="predicted"/>
<dbReference type="PANTHER" id="PTHR43033">
    <property type="entry name" value="TRNA(ILE)-LYSIDINE SYNTHASE-RELATED"/>
    <property type="match status" value="1"/>
</dbReference>
<evidence type="ECO:0000256" key="1">
    <source>
        <dbReference type="ARBA" id="ARBA00022598"/>
    </source>
</evidence>
<reference evidence="7" key="1">
    <citation type="submission" date="2022-07" db="EMBL/GenBank/DDBJ databases">
        <title>Genome Sequence of Physisporinus lineatus.</title>
        <authorList>
            <person name="Buettner E."/>
        </authorList>
    </citation>
    <scope>NUCLEOTIDE SEQUENCE</scope>
    <source>
        <strain evidence="7">VT162</strain>
    </source>
</reference>
<dbReference type="InterPro" id="IPR012094">
    <property type="entry name" value="tRNA_Ile_lys_synt"/>
</dbReference>
<dbReference type="SUPFAM" id="SSF52402">
    <property type="entry name" value="Adenine nucleotide alpha hydrolases-like"/>
    <property type="match status" value="2"/>
</dbReference>
<keyword evidence="3" id="KW-0547">Nucleotide-binding</keyword>
<evidence type="ECO:0000256" key="2">
    <source>
        <dbReference type="ARBA" id="ARBA00022694"/>
    </source>
</evidence>
<dbReference type="Proteomes" id="UP001212997">
    <property type="component" value="Unassembled WGS sequence"/>
</dbReference>
<evidence type="ECO:0000313" key="7">
    <source>
        <dbReference type="EMBL" id="KAJ3484763.1"/>
    </source>
</evidence>
<dbReference type="AlphaFoldDB" id="A0AAD5YJ21"/>
<keyword evidence="8" id="KW-1185">Reference proteome</keyword>
<accession>A0AAD5YJ21</accession>
<evidence type="ECO:0000256" key="4">
    <source>
        <dbReference type="ARBA" id="ARBA00022840"/>
    </source>
</evidence>
<dbReference type="EMBL" id="JANAWD010000177">
    <property type="protein sequence ID" value="KAJ3484763.1"/>
    <property type="molecule type" value="Genomic_DNA"/>
</dbReference>
<dbReference type="GO" id="GO:0008033">
    <property type="term" value="P:tRNA processing"/>
    <property type="evidence" value="ECO:0007669"/>
    <property type="project" value="UniProtKB-KW"/>
</dbReference>
<name>A0AAD5YJ21_9APHY</name>
<evidence type="ECO:0000256" key="3">
    <source>
        <dbReference type="ARBA" id="ARBA00022741"/>
    </source>
</evidence>
<feature type="domain" description="tRNA(Ile)-lysidine/2-thiocytidine synthase N-terminal" evidence="6">
    <location>
        <begin position="86"/>
        <end position="249"/>
    </location>
</feature>
<evidence type="ECO:0000313" key="8">
    <source>
        <dbReference type="Proteomes" id="UP001212997"/>
    </source>
</evidence>
<feature type="compositionally biased region" description="Basic and acidic residues" evidence="5">
    <location>
        <begin position="617"/>
        <end position="626"/>
    </location>
</feature>
<dbReference type="GO" id="GO:0016879">
    <property type="term" value="F:ligase activity, forming carbon-nitrogen bonds"/>
    <property type="evidence" value="ECO:0007669"/>
    <property type="project" value="InterPro"/>
</dbReference>
<sequence>MGYIPPITKGEFWHLLQKCRPPTGWPQRIAVANSGGPDSACLLFLLSSLIQGSPAPKGSKSRKDKADLKDSFVRERLSSPFLLPQHIISLHVDQNHPEGSPKLAAEVARRCQVEHVNLTIPGSANKSKLPSTQSEDQLRQQRKARIFYAIKHHNALCVAFANHADGHVEESILRLVKESNHVGSMGSTMRPIQRWGMGDGDSYSWAGSAGMKHYLTRPLLEVSKDRILATCDANNLEYVTDSTNLHPDVPLRDHVRLILDNPTSGVSDTPVSSSWEFSSIKPGVDLAKNSPHRPDILEAIKRLNPSEDSYLSGSQRGPLREAVRLIGQSQEQLDTQVTEFLRKHVLKSPPGTAFISNDSLDTITDPETRVALVSRLLRYTSPHPWGSPRADFKGNGHLETIVDWIYTRPKTPRPFYGGSNVDWIPITIGADGSIKFHPPGAYKAVQVEGVGQGAQVPLGEVASAGTTSKAGWLVRRQLPTNFQKKQKEGTKILSCDVTKHLRERVLVDDAKQQRSSTDTDTDTDDPMDAHSRIRRLRVRPQPPIWKYSYLWDARFLVVFEHTLIPADIILDLQKVPSDDVRITIEVGDKIYMHPKVMLRRKGKQDVELARLDHTWNSKSIQREKQEASGTVEKQEPPPGGWPRKTAVANSGGPASTCLLFLLSSLVGEMARLEAENERAKKALLPKSILSVHVRDSNKSDTQEFPWKSLDLSARHCQIEHITNDIEWVSTPREDFPQNLPPATSQQDRAHALRLDMIYTALYFHRTFCVAFADHADDQVETSIIHLMNGNSRYGALGMRPVRRWRVGDASLNPRVGTNGIQRYIVHPFLEVSKDRILATCDANNLEYITESKNYQPEATLRNYVRHILKSPISLENPKSEAPPPKNDSWKAFRQSLVTSHIERSSGTPRNPYVSRKHEILKAITQLTSSQREYEVRSQKESLQEAVRLLGLSVARIEAQVTYFLQMHLLKSPPGTVLISNDSLDTLTDPLVRVALVRRLLRYVSPRLWGSAAAEARDDDESLNEVVDYLFDRSGKPQLQRFCEGPQVLWTSVTIGEDGNLESCSPSSRGEVQLERADQRDPVLLGETESGRKGWLLTRQPSTVFSANQQDPTMNALSVDITKTLQRRFLNDCSTRQVVLTDTDYPADSETSPPRVRAKRALFNITIELGDKDYTLPKVVLKRPQQSARVLAQMDPRWTANEVSDNLEKERSWIRFIFVRTWEDV</sequence>
<dbReference type="InterPro" id="IPR011063">
    <property type="entry name" value="TilS/TtcA_N"/>
</dbReference>
<dbReference type="PANTHER" id="PTHR43033:SF1">
    <property type="entry name" value="TRNA(ILE)-LYSIDINE SYNTHASE-RELATED"/>
    <property type="match status" value="1"/>
</dbReference>
<keyword evidence="2" id="KW-0819">tRNA processing</keyword>
<feature type="region of interest" description="Disordered" evidence="5">
    <location>
        <begin position="617"/>
        <end position="647"/>
    </location>
</feature>
<organism evidence="7 8">
    <name type="scientific">Meripilus lineatus</name>
    <dbReference type="NCBI Taxonomy" id="2056292"/>
    <lineage>
        <taxon>Eukaryota</taxon>
        <taxon>Fungi</taxon>
        <taxon>Dikarya</taxon>
        <taxon>Basidiomycota</taxon>
        <taxon>Agaricomycotina</taxon>
        <taxon>Agaricomycetes</taxon>
        <taxon>Polyporales</taxon>
        <taxon>Meripilaceae</taxon>
        <taxon>Meripilus</taxon>
    </lineage>
</organism>
<feature type="domain" description="tRNA(Ile)-lysidine/2-thiocytidine synthase N-terminal" evidence="6">
    <location>
        <begin position="645"/>
        <end position="866"/>
    </location>
</feature>
<keyword evidence="1" id="KW-0436">Ligase</keyword>
<dbReference type="GO" id="GO:0005524">
    <property type="term" value="F:ATP binding"/>
    <property type="evidence" value="ECO:0007669"/>
    <property type="project" value="UniProtKB-KW"/>
</dbReference>
<dbReference type="InterPro" id="IPR014729">
    <property type="entry name" value="Rossmann-like_a/b/a_fold"/>
</dbReference>